<dbReference type="AlphaFoldDB" id="A0A1V8M953"/>
<dbReference type="PANTHER" id="PTHR37826:SF3">
    <property type="entry name" value="J DOMAIN-CONTAINING PROTEIN"/>
    <property type="match status" value="1"/>
</dbReference>
<reference evidence="2 3" key="1">
    <citation type="submission" date="2015-12" db="EMBL/GenBank/DDBJ databases">
        <authorList>
            <person name="Shamseldin A."/>
            <person name="Moawad H."/>
            <person name="Abd El-Rahim W.M."/>
            <person name="Sadowsky M.J."/>
        </authorList>
    </citation>
    <scope>NUCLEOTIDE SEQUENCE [LARGE SCALE GENOMIC DNA]</scope>
    <source>
        <strain evidence="2 3">WF1</strain>
    </source>
</reference>
<accession>A0A1V8M953</accession>
<name>A0A1V8M953_9GAMM</name>
<protein>
    <submittedName>
        <fullName evidence="2">Primosomal protein N' (Replication factor Y)-superfamily II helicase</fullName>
    </submittedName>
</protein>
<dbReference type="PANTHER" id="PTHR37826">
    <property type="entry name" value="FLOTILLIN BAND_7_5 DOMAIN PROTEIN"/>
    <property type="match status" value="1"/>
</dbReference>
<comment type="caution">
    <text evidence="2">The sequence shown here is derived from an EMBL/GenBank/DDBJ whole genome shotgun (WGS) entry which is preliminary data.</text>
</comment>
<evidence type="ECO:0000256" key="1">
    <source>
        <dbReference type="SAM" id="Phobius"/>
    </source>
</evidence>
<keyword evidence="3" id="KW-1185">Reference proteome</keyword>
<dbReference type="Proteomes" id="UP000191980">
    <property type="component" value="Unassembled WGS sequence"/>
</dbReference>
<keyword evidence="1" id="KW-0812">Transmembrane</keyword>
<keyword evidence="2" id="KW-0547">Nucleotide-binding</keyword>
<keyword evidence="1" id="KW-0472">Membrane</keyword>
<dbReference type="EMBL" id="LPUF01000001">
    <property type="protein sequence ID" value="OQK17833.1"/>
    <property type="molecule type" value="Genomic_DNA"/>
</dbReference>
<sequence length="384" mass="44134">MKTNKKIQSPHLHNQFPCSQCGAMLKYQPGTQHQTCEYCGQENTIVDKQESIKEYDLHSALQALANTQPTTTSKQAHCDSCGASFKFAANLHAGQCPFCGSDIVNSPQKNKLITPKSLLPFVISEVDARDKFRHWIQGLWFAPNKVKQYARSDSKLTGIYLPYWTYDSDTESTYTGARGDTYYVNQRVSYVQNGRQVSTVKRVPRIRWTNVSGRVSRFFDDVLIGASQSLPRQILDHLQPWDLENLVPYEEKYISGFQSEVYQVELDEGFDYARQVMDDIIHRDIAYDIGGDHQRIYQLNTQHRHMTYKHCLLPIWSAAFLYRDQTYRFVVNGRTGEVQGERPYSYWKIAFAVIAGLILIAGGITFLQQSGALDQLEYTDYYAY</sequence>
<evidence type="ECO:0000313" key="2">
    <source>
        <dbReference type="EMBL" id="OQK17833.1"/>
    </source>
</evidence>
<keyword evidence="2" id="KW-0347">Helicase</keyword>
<dbReference type="GO" id="GO:0004386">
    <property type="term" value="F:helicase activity"/>
    <property type="evidence" value="ECO:0007669"/>
    <property type="project" value="UniProtKB-KW"/>
</dbReference>
<keyword evidence="1" id="KW-1133">Transmembrane helix</keyword>
<dbReference type="RefSeq" id="WP_080522443.1">
    <property type="nucleotide sequence ID" value="NZ_LPUF01000001.1"/>
</dbReference>
<organism evidence="2 3">
    <name type="scientific">Methyloprofundus sedimenti</name>
    <dbReference type="NCBI Taxonomy" id="1420851"/>
    <lineage>
        <taxon>Bacteria</taxon>
        <taxon>Pseudomonadati</taxon>
        <taxon>Pseudomonadota</taxon>
        <taxon>Gammaproteobacteria</taxon>
        <taxon>Methylococcales</taxon>
        <taxon>Methylococcaceae</taxon>
        <taxon>Methyloprofundus</taxon>
    </lineage>
</organism>
<keyword evidence="2" id="KW-0378">Hydrolase</keyword>
<proteinExistence type="predicted"/>
<keyword evidence="2" id="KW-0067">ATP-binding</keyword>
<feature type="transmembrane region" description="Helical" evidence="1">
    <location>
        <begin position="349"/>
        <end position="367"/>
    </location>
</feature>
<gene>
    <name evidence="2" type="ORF">AU255_08215</name>
</gene>
<evidence type="ECO:0000313" key="3">
    <source>
        <dbReference type="Proteomes" id="UP000191980"/>
    </source>
</evidence>
<dbReference type="Gene3D" id="2.20.28.30">
    <property type="entry name" value="RNA polymerase ii, chain L"/>
    <property type="match status" value="1"/>
</dbReference>
<dbReference type="STRING" id="1420851.AU255_08215"/>